<evidence type="ECO:0000313" key="9">
    <source>
        <dbReference type="Proteomes" id="UP000266796"/>
    </source>
</evidence>
<dbReference type="InterPro" id="IPR012340">
    <property type="entry name" value="NA-bd_OB-fold"/>
</dbReference>
<dbReference type="AlphaFoldDB" id="A0A3Q8EUB2"/>
<keyword evidence="5" id="KW-0234">DNA repair</keyword>
<dbReference type="RefSeq" id="WP_108673956.1">
    <property type="nucleotide sequence ID" value="NZ_CP025628.1"/>
</dbReference>
<keyword evidence="9" id="KW-1185">Reference proteome</keyword>
<dbReference type="KEGG" id="kso:CKSOR_00437"/>
<evidence type="ECO:0000256" key="1">
    <source>
        <dbReference type="ARBA" id="ARBA00007452"/>
    </source>
</evidence>
<dbReference type="InterPro" id="IPR042242">
    <property type="entry name" value="RecO_C"/>
</dbReference>
<dbReference type="Gene3D" id="1.20.1440.120">
    <property type="entry name" value="Recombination protein O, C-terminal domain"/>
    <property type="match status" value="1"/>
</dbReference>
<dbReference type="EMBL" id="CP025628">
    <property type="protein sequence ID" value="AWD32550.1"/>
    <property type="molecule type" value="Genomic_DNA"/>
</dbReference>
<feature type="domain" description="DNA replication/recombination mediator RecO N-terminal" evidence="7">
    <location>
        <begin position="14"/>
        <end position="79"/>
    </location>
</feature>
<dbReference type="GO" id="GO:0006310">
    <property type="term" value="P:DNA recombination"/>
    <property type="evidence" value="ECO:0007669"/>
    <property type="project" value="UniProtKB-KW"/>
</dbReference>
<dbReference type="OrthoDB" id="9804792at2"/>
<dbReference type="Pfam" id="PF11967">
    <property type="entry name" value="RecO_N"/>
    <property type="match status" value="1"/>
</dbReference>
<evidence type="ECO:0000256" key="5">
    <source>
        <dbReference type="ARBA" id="ARBA00023204"/>
    </source>
</evidence>
<evidence type="ECO:0000256" key="3">
    <source>
        <dbReference type="ARBA" id="ARBA00022763"/>
    </source>
</evidence>
<evidence type="ECO:0000256" key="4">
    <source>
        <dbReference type="ARBA" id="ARBA00023172"/>
    </source>
</evidence>
<organism evidence="8 9">
    <name type="scientific">Candidatus Kinetoplastidibacterium kentomonadis</name>
    <dbReference type="NCBI Taxonomy" id="1576550"/>
    <lineage>
        <taxon>Bacteria</taxon>
        <taxon>Pseudomonadati</taxon>
        <taxon>Pseudomonadota</taxon>
        <taxon>Betaproteobacteria</taxon>
        <taxon>Candidatus Kinetoplastidibacterium</taxon>
    </lineage>
</organism>
<keyword evidence="3" id="KW-0227">DNA damage</keyword>
<reference evidence="8 9" key="1">
    <citation type="journal article" date="2018" name="Parasitology">
        <title>The reduced genome of Candidatus Kinetoplastibacterium sorsogonicusi, the endosymbiont of Kentomonas sorsogonicus (Trypanosomatidae): loss of the haem-synthesis pathway.</title>
        <authorList>
            <person name="Silva F.M."/>
            <person name="Kostygov A.Y."/>
            <person name="Spodareva V.V."/>
            <person name="Butenko A."/>
            <person name="Tossou R."/>
            <person name="Lukes J."/>
            <person name="Yurchenko V."/>
            <person name="Alves J.M.P."/>
        </authorList>
    </citation>
    <scope>NUCLEOTIDE SEQUENCE [LARGE SCALE GENOMIC DNA]</scope>
    <source>
        <strain evidence="8 9">MF-08</strain>
    </source>
</reference>
<evidence type="ECO:0000256" key="2">
    <source>
        <dbReference type="ARBA" id="ARBA00021310"/>
    </source>
</evidence>
<dbReference type="PANTHER" id="PTHR33991">
    <property type="entry name" value="DNA REPAIR PROTEIN RECO"/>
    <property type="match status" value="1"/>
</dbReference>
<dbReference type="Pfam" id="PF02565">
    <property type="entry name" value="RecO_C"/>
    <property type="match status" value="1"/>
</dbReference>
<proteinExistence type="inferred from homology"/>
<comment type="similarity">
    <text evidence="1">Belongs to the RecO family.</text>
</comment>
<dbReference type="Gene3D" id="2.40.50.140">
    <property type="entry name" value="Nucleic acid-binding proteins"/>
    <property type="match status" value="1"/>
</dbReference>
<evidence type="ECO:0000259" key="7">
    <source>
        <dbReference type="Pfam" id="PF11967"/>
    </source>
</evidence>
<evidence type="ECO:0000313" key="8">
    <source>
        <dbReference type="EMBL" id="AWD32550.1"/>
    </source>
</evidence>
<dbReference type="GO" id="GO:0006302">
    <property type="term" value="P:double-strand break repair"/>
    <property type="evidence" value="ECO:0007669"/>
    <property type="project" value="TreeGrafter"/>
</dbReference>
<dbReference type="Proteomes" id="UP000266796">
    <property type="component" value="Chromosome"/>
</dbReference>
<keyword evidence="4" id="KW-0233">DNA recombination</keyword>
<dbReference type="SUPFAM" id="SSF50249">
    <property type="entry name" value="Nucleic acid-binding proteins"/>
    <property type="match status" value="1"/>
</dbReference>
<dbReference type="InterPro" id="IPR022572">
    <property type="entry name" value="DNA_rep/recomb_RecO_N"/>
</dbReference>
<dbReference type="GO" id="GO:0043590">
    <property type="term" value="C:bacterial nucleoid"/>
    <property type="evidence" value="ECO:0007669"/>
    <property type="project" value="TreeGrafter"/>
</dbReference>
<gene>
    <name evidence="8" type="primary">recO</name>
    <name evidence="8" type="ORF">CKSOR_00437</name>
</gene>
<protein>
    <recommendedName>
        <fullName evidence="2">DNA repair protein RecO</fullName>
    </recommendedName>
    <alternativeName>
        <fullName evidence="6">Recombination protein O</fullName>
    </alternativeName>
</protein>
<accession>A0A3Q8EUB2</accession>
<evidence type="ECO:0000256" key="6">
    <source>
        <dbReference type="ARBA" id="ARBA00033409"/>
    </source>
</evidence>
<name>A0A3Q8EUB2_9PROT</name>
<dbReference type="PANTHER" id="PTHR33991:SF1">
    <property type="entry name" value="DNA REPAIR PROTEIN RECO"/>
    <property type="match status" value="1"/>
</dbReference>
<sequence length="200" mass="23457">MINDIFDFQDCYSYTLKTINWKETSLIAHIFSKDYGIIDVMAKGAKKPYSLVRPIIFIFQPLSLSWKGKGDIKILTKANSEGINNLSGNSFIVAWYINELIINFLPKQDPHPVIFETYHKTLIKLSLHIEPIWVTLCYFEWIFLREIGYGLDIDYPNDFNNLKKLKIQLNKHIETHLCGKKLKTKKILTDLLKLYNKKQK</sequence>
<dbReference type="InterPro" id="IPR003717">
    <property type="entry name" value="RecO"/>
</dbReference>
<dbReference type="NCBIfam" id="TIGR00613">
    <property type="entry name" value="reco"/>
    <property type="match status" value="1"/>
</dbReference>